<gene>
    <name evidence="1" type="ORF">CplaMt_p022</name>
</gene>
<organism evidence="1">
    <name type="scientific">Chroomonas placoidea</name>
    <dbReference type="NCBI Taxonomy" id="173977"/>
    <lineage>
        <taxon>Eukaryota</taxon>
        <taxon>Cryptophyceae</taxon>
        <taxon>Pyrenomonadales</taxon>
        <taxon>Chroomonadaceae</taxon>
        <taxon>Chroomonas</taxon>
    </lineage>
</organism>
<proteinExistence type="predicted"/>
<accession>A0A2P1G819</accession>
<keyword evidence="1" id="KW-0496">Mitochondrion</keyword>
<sequence length="44" mass="5240">MGGFDHRKYLLDKYPCEWHSTTYAISISWAKATERKKPIVLQNR</sequence>
<dbReference type="AlphaFoldDB" id="A0A2P1G819"/>
<geneLocation type="mitochondrion" evidence="1"/>
<reference evidence="1" key="1">
    <citation type="journal article" date="2018" name="BMC Genomics">
        <title>Comparative mitochondrial genomics of cryptophyte algae: gene shuffling and dynamic mobile genetic elements.</title>
        <authorList>
            <person name="Kim J.I."/>
            <person name="Yoon H.S."/>
            <person name="Yi G."/>
            <person name="Shin W."/>
            <person name="Archibald J.M."/>
        </authorList>
    </citation>
    <scope>NUCLEOTIDE SEQUENCE</scope>
    <source>
        <strain evidence="1">CCAP978/8</strain>
    </source>
</reference>
<dbReference type="EMBL" id="MG680941">
    <property type="protein sequence ID" value="AVM81101.1"/>
    <property type="molecule type" value="Genomic_DNA"/>
</dbReference>
<protein>
    <submittedName>
        <fullName evidence="1">Uncharacterized protein</fullName>
    </submittedName>
</protein>
<evidence type="ECO:0000313" key="1">
    <source>
        <dbReference type="EMBL" id="AVM81101.1"/>
    </source>
</evidence>
<name>A0A2P1G819_9CRYP</name>